<keyword evidence="2 7" id="KW-0812">Transmembrane</keyword>
<dbReference type="Pfam" id="PF00664">
    <property type="entry name" value="ABC_membrane"/>
    <property type="match status" value="1"/>
</dbReference>
<evidence type="ECO:0000256" key="5">
    <source>
        <dbReference type="ARBA" id="ARBA00022989"/>
    </source>
</evidence>
<feature type="transmembrane region" description="Helical" evidence="7">
    <location>
        <begin position="147"/>
        <end position="165"/>
    </location>
</feature>
<dbReference type="STRING" id="29364.SAMN04487772_11514"/>
<evidence type="ECO:0000313" key="10">
    <source>
        <dbReference type="EMBL" id="SET32368.1"/>
    </source>
</evidence>
<evidence type="ECO:0000259" key="9">
    <source>
        <dbReference type="PROSITE" id="PS50929"/>
    </source>
</evidence>
<reference evidence="10 11" key="1">
    <citation type="submission" date="2016-10" db="EMBL/GenBank/DDBJ databases">
        <authorList>
            <person name="de Groot N.N."/>
        </authorList>
    </citation>
    <scope>NUCLEOTIDE SEQUENCE [LARGE SCALE GENOMIC DNA]</scope>
    <source>
        <strain evidence="10 11">DSM 1801</strain>
    </source>
</reference>
<sequence length="540" mass="61585">MLEVNRIRLFSLIFLLIASTIVESCQPLLFGRLIDSLHHRNKLIILILIIAGIDIMGNFLNYITQRVQFVLSIHIEANAKKRIFRKILNMPYEKFVHVEKGKLVNTLQKDAEVFFRILTLIVSLGVDIASALATAVIMIGINWKLTLLFLGTFPINIFLFKKFGLKIKEKTKESKSVTDKYLTFVNEVLVNMKTIKLFGANQFAEEYFEDKVTKTYRCLDQRNEYNRKGSLLIQMINSFIGILIIVLGILQIFYGKLTVGGLVSFRTYSSSLSKYLLRLSMVNADVQEIKVSLDRVQAIIEKTENEPEMPENQNYETCFSKEVQLEDISFGYEPDVLVLNHVNASFGQNQMVSIVGQNGSGKSTILNLLSSLYRSYQGNIYLGDVELRNIPPMALYKNVCYIFQQTSLFTLTLRENLLIGNENATDEDIKEACKKVSLWEFIKTLPDGLDTVIGDKGILLSEGQKQKMVIARGMLADAKIYLLDEITANLDAESELQICNVIRQLKEHKLIINVSHRPKLLEISDYIYELNDGSLIKQER</sequence>
<keyword evidence="4" id="KW-0067">ATP-binding</keyword>
<comment type="subcellular location">
    <subcellularLocation>
        <location evidence="1">Cell membrane</location>
        <topology evidence="1">Multi-pass membrane protein</topology>
    </subcellularLocation>
</comment>
<name>A0A1I0DIV5_9FIRM</name>
<dbReference type="GO" id="GO:0015421">
    <property type="term" value="F:ABC-type oligopeptide transporter activity"/>
    <property type="evidence" value="ECO:0007669"/>
    <property type="project" value="TreeGrafter"/>
</dbReference>
<dbReference type="Gene3D" id="1.20.1560.10">
    <property type="entry name" value="ABC transporter type 1, transmembrane domain"/>
    <property type="match status" value="1"/>
</dbReference>
<dbReference type="PROSITE" id="PS50929">
    <property type="entry name" value="ABC_TM1F"/>
    <property type="match status" value="1"/>
</dbReference>
<dbReference type="InterPro" id="IPR003439">
    <property type="entry name" value="ABC_transporter-like_ATP-bd"/>
</dbReference>
<dbReference type="InterPro" id="IPR003593">
    <property type="entry name" value="AAA+_ATPase"/>
</dbReference>
<dbReference type="EMBL" id="FOHN01000015">
    <property type="protein sequence ID" value="SET32368.1"/>
    <property type="molecule type" value="Genomic_DNA"/>
</dbReference>
<accession>A0A1I0DIV5</accession>
<organism evidence="10 11">
    <name type="scientific">[Clostridium] polysaccharolyticum</name>
    <dbReference type="NCBI Taxonomy" id="29364"/>
    <lineage>
        <taxon>Bacteria</taxon>
        <taxon>Bacillati</taxon>
        <taxon>Bacillota</taxon>
        <taxon>Clostridia</taxon>
        <taxon>Lachnospirales</taxon>
        <taxon>Lachnospiraceae</taxon>
    </lineage>
</organism>
<feature type="transmembrane region" description="Helical" evidence="7">
    <location>
        <begin position="43"/>
        <end position="63"/>
    </location>
</feature>
<evidence type="ECO:0000256" key="6">
    <source>
        <dbReference type="ARBA" id="ARBA00023136"/>
    </source>
</evidence>
<dbReference type="Proteomes" id="UP000199800">
    <property type="component" value="Unassembled WGS sequence"/>
</dbReference>
<gene>
    <name evidence="10" type="ORF">SAMN04487772_11514</name>
</gene>
<dbReference type="GO" id="GO:0005886">
    <property type="term" value="C:plasma membrane"/>
    <property type="evidence" value="ECO:0007669"/>
    <property type="project" value="UniProtKB-SubCell"/>
</dbReference>
<dbReference type="SUPFAM" id="SSF52540">
    <property type="entry name" value="P-loop containing nucleoside triphosphate hydrolases"/>
    <property type="match status" value="1"/>
</dbReference>
<proteinExistence type="predicted"/>
<dbReference type="GO" id="GO:0005524">
    <property type="term" value="F:ATP binding"/>
    <property type="evidence" value="ECO:0007669"/>
    <property type="project" value="UniProtKB-KW"/>
</dbReference>
<feature type="transmembrane region" description="Helical" evidence="7">
    <location>
        <begin position="117"/>
        <end position="141"/>
    </location>
</feature>
<keyword evidence="6 7" id="KW-0472">Membrane</keyword>
<evidence type="ECO:0000256" key="1">
    <source>
        <dbReference type="ARBA" id="ARBA00004651"/>
    </source>
</evidence>
<feature type="transmembrane region" description="Helical" evidence="7">
    <location>
        <begin position="231"/>
        <end position="254"/>
    </location>
</feature>
<dbReference type="InterPro" id="IPR039421">
    <property type="entry name" value="Type_1_exporter"/>
</dbReference>
<evidence type="ECO:0000313" key="11">
    <source>
        <dbReference type="Proteomes" id="UP000199800"/>
    </source>
</evidence>
<dbReference type="PANTHER" id="PTHR43394:SF1">
    <property type="entry name" value="ATP-BINDING CASSETTE SUB-FAMILY B MEMBER 10, MITOCHONDRIAL"/>
    <property type="match status" value="1"/>
</dbReference>
<dbReference type="GO" id="GO:0016887">
    <property type="term" value="F:ATP hydrolysis activity"/>
    <property type="evidence" value="ECO:0007669"/>
    <property type="project" value="InterPro"/>
</dbReference>
<feature type="domain" description="ABC transmembrane type-1" evidence="9">
    <location>
        <begin position="12"/>
        <end position="288"/>
    </location>
</feature>
<keyword evidence="5 7" id="KW-1133">Transmembrane helix</keyword>
<dbReference type="SMART" id="SM00382">
    <property type="entry name" value="AAA"/>
    <property type="match status" value="1"/>
</dbReference>
<dbReference type="InterPro" id="IPR027417">
    <property type="entry name" value="P-loop_NTPase"/>
</dbReference>
<dbReference type="InterPro" id="IPR036640">
    <property type="entry name" value="ABC1_TM_sf"/>
</dbReference>
<evidence type="ECO:0000256" key="2">
    <source>
        <dbReference type="ARBA" id="ARBA00022692"/>
    </source>
</evidence>
<dbReference type="CDD" id="cd07346">
    <property type="entry name" value="ABC_6TM_exporters"/>
    <property type="match status" value="1"/>
</dbReference>
<evidence type="ECO:0000256" key="3">
    <source>
        <dbReference type="ARBA" id="ARBA00022741"/>
    </source>
</evidence>
<protein>
    <submittedName>
        <fullName evidence="10">ABC-type multidrug transport system, ATPase and permease component</fullName>
    </submittedName>
</protein>
<dbReference type="SUPFAM" id="SSF90123">
    <property type="entry name" value="ABC transporter transmembrane region"/>
    <property type="match status" value="1"/>
</dbReference>
<dbReference type="InterPro" id="IPR011527">
    <property type="entry name" value="ABC1_TM_dom"/>
</dbReference>
<evidence type="ECO:0000259" key="8">
    <source>
        <dbReference type="PROSITE" id="PS50893"/>
    </source>
</evidence>
<keyword evidence="3" id="KW-0547">Nucleotide-binding</keyword>
<dbReference type="Gene3D" id="3.40.50.300">
    <property type="entry name" value="P-loop containing nucleotide triphosphate hydrolases"/>
    <property type="match status" value="1"/>
</dbReference>
<dbReference type="PROSITE" id="PS50893">
    <property type="entry name" value="ABC_TRANSPORTER_2"/>
    <property type="match status" value="1"/>
</dbReference>
<dbReference type="Pfam" id="PF00005">
    <property type="entry name" value="ABC_tran"/>
    <property type="match status" value="1"/>
</dbReference>
<keyword evidence="11" id="KW-1185">Reference proteome</keyword>
<evidence type="ECO:0000256" key="4">
    <source>
        <dbReference type="ARBA" id="ARBA00022840"/>
    </source>
</evidence>
<dbReference type="PANTHER" id="PTHR43394">
    <property type="entry name" value="ATP-DEPENDENT PERMEASE MDL1, MITOCHONDRIAL"/>
    <property type="match status" value="1"/>
</dbReference>
<dbReference type="AlphaFoldDB" id="A0A1I0DIV5"/>
<evidence type="ECO:0000256" key="7">
    <source>
        <dbReference type="SAM" id="Phobius"/>
    </source>
</evidence>
<feature type="domain" description="ABC transporter" evidence="8">
    <location>
        <begin position="323"/>
        <end position="540"/>
    </location>
</feature>